<keyword evidence="6" id="KW-1185">Reference proteome</keyword>
<gene>
    <name evidence="5" type="primary">hydD</name>
    <name evidence="5" type="ORF">SMGD1_2234</name>
</gene>
<dbReference type="OrthoDB" id="9792731at2"/>
<dbReference type="SUPFAM" id="SSF53163">
    <property type="entry name" value="HybD-like"/>
    <property type="match status" value="1"/>
</dbReference>
<dbReference type="AlphaFoldDB" id="B6BMX1"/>
<dbReference type="CDD" id="cd06062">
    <property type="entry name" value="H2MP_MemB-H2up"/>
    <property type="match status" value="1"/>
</dbReference>
<proteinExistence type="inferred from homology"/>
<dbReference type="Pfam" id="PF01750">
    <property type="entry name" value="HycI"/>
    <property type="match status" value="1"/>
</dbReference>
<evidence type="ECO:0000313" key="5">
    <source>
        <dbReference type="EMBL" id="EHP30757.1"/>
    </source>
</evidence>
<evidence type="ECO:0000256" key="2">
    <source>
        <dbReference type="ARBA" id="ARBA00022670"/>
    </source>
</evidence>
<dbReference type="Gene3D" id="3.40.50.1450">
    <property type="entry name" value="HybD-like"/>
    <property type="match status" value="1"/>
</dbReference>
<keyword evidence="4" id="KW-0378">Hydrolase</keyword>
<accession>B6BMX1</accession>
<dbReference type="PATRIC" id="fig|929558.5.peg.2225"/>
<dbReference type="HOGENOM" id="CLU_099037_0_1_7"/>
<dbReference type="GO" id="GO:0004190">
    <property type="term" value="F:aspartic-type endopeptidase activity"/>
    <property type="evidence" value="ECO:0007669"/>
    <property type="project" value="UniProtKB-KW"/>
</dbReference>
<comment type="similarity">
    <text evidence="1">Belongs to the peptidase A31 family.</text>
</comment>
<dbReference type="GO" id="GO:0016485">
    <property type="term" value="P:protein processing"/>
    <property type="evidence" value="ECO:0007669"/>
    <property type="project" value="TreeGrafter"/>
</dbReference>
<dbReference type="RefSeq" id="WP_008339341.1">
    <property type="nucleotide sequence ID" value="NZ_AFRZ01000001.1"/>
</dbReference>
<dbReference type="PANTHER" id="PTHR30302">
    <property type="entry name" value="HYDROGENASE 1 MATURATION PROTEASE"/>
    <property type="match status" value="1"/>
</dbReference>
<reference evidence="5 6" key="1">
    <citation type="journal article" date="2012" name="Proc. Natl. Acad. Sci. U.S.A.">
        <title>Genome and physiology of a model Epsilonproteobacterium responsible for sulfide detoxification in marine oxygen depletion zones.</title>
        <authorList>
            <person name="Grote J."/>
            <person name="Schott T."/>
            <person name="Bruckner C.G."/>
            <person name="Glockner F.O."/>
            <person name="Jost G."/>
            <person name="Teeling H."/>
            <person name="Labrenz M."/>
            <person name="Jurgens K."/>
        </authorList>
    </citation>
    <scope>NUCLEOTIDE SEQUENCE [LARGE SCALE GENOMIC DNA]</scope>
    <source>
        <strain evidence="5 6">GD1</strain>
    </source>
</reference>
<dbReference type="InterPro" id="IPR000671">
    <property type="entry name" value="Peptidase_A31"/>
</dbReference>
<dbReference type="GO" id="GO:0008047">
    <property type="term" value="F:enzyme activator activity"/>
    <property type="evidence" value="ECO:0007669"/>
    <property type="project" value="InterPro"/>
</dbReference>
<dbReference type="PRINTS" id="PR00446">
    <property type="entry name" value="HYDRGNUPTAKE"/>
</dbReference>
<comment type="caution">
    <text evidence="5">The sequence shown here is derived from an EMBL/GenBank/DDBJ whole genome shotgun (WGS) entry which is preliminary data.</text>
</comment>
<dbReference type="eggNOG" id="COG0680">
    <property type="taxonomic scope" value="Bacteria"/>
</dbReference>
<dbReference type="STRING" id="929558.SMGD1_2234"/>
<keyword evidence="2 5" id="KW-0645">Protease</keyword>
<organism evidence="5 6">
    <name type="scientific">Sulfurimonas gotlandica (strain DSM 19862 / JCM 16533 / GD1)</name>
    <dbReference type="NCBI Taxonomy" id="929558"/>
    <lineage>
        <taxon>Bacteria</taxon>
        <taxon>Pseudomonadati</taxon>
        <taxon>Campylobacterota</taxon>
        <taxon>Epsilonproteobacteria</taxon>
        <taxon>Campylobacterales</taxon>
        <taxon>Sulfurimonadaceae</taxon>
        <taxon>Sulfurimonas</taxon>
    </lineage>
</organism>
<evidence type="ECO:0000256" key="3">
    <source>
        <dbReference type="ARBA" id="ARBA00022750"/>
    </source>
</evidence>
<accession>H1FY61</accession>
<dbReference type="NCBIfam" id="TIGR00072">
    <property type="entry name" value="hydrog_prot"/>
    <property type="match status" value="1"/>
</dbReference>
<protein>
    <submittedName>
        <fullName evidence="5">Hydrogenase expression/formation protease HydD</fullName>
    </submittedName>
</protein>
<dbReference type="PANTHER" id="PTHR30302:SF1">
    <property type="entry name" value="HYDROGENASE 2 MATURATION PROTEASE"/>
    <property type="match status" value="1"/>
</dbReference>
<evidence type="ECO:0000313" key="6">
    <source>
        <dbReference type="Proteomes" id="UP000006431"/>
    </source>
</evidence>
<evidence type="ECO:0000256" key="1">
    <source>
        <dbReference type="ARBA" id="ARBA00006814"/>
    </source>
</evidence>
<keyword evidence="3" id="KW-0064">Aspartyl protease</keyword>
<dbReference type="EMBL" id="AFRZ01000001">
    <property type="protein sequence ID" value="EHP30757.1"/>
    <property type="molecule type" value="Genomic_DNA"/>
</dbReference>
<evidence type="ECO:0000256" key="4">
    <source>
        <dbReference type="ARBA" id="ARBA00022801"/>
    </source>
</evidence>
<name>B6BMX1_SULGG</name>
<dbReference type="InterPro" id="IPR023430">
    <property type="entry name" value="Pept_HybD-like_dom_sf"/>
</dbReference>
<dbReference type="Proteomes" id="UP000006431">
    <property type="component" value="Unassembled WGS sequence"/>
</dbReference>
<sequence>MKTAIVGAGTVIYQDEGIGVYASKYIEENYTFMDDVTLVDGGVLGFQLMTYYQDYDKVIILDTITMDDEVGSIYNLPSEELLGLGSYKQTAHEVEIIEMLEICSLLERMADVNIVGIVPKDIVSVNIGLSDEMKEKFHSLIDAAVVELDKSGIKYTRNPETVMLDDIIERYANPQSEFKNGYQTSN</sequence>